<proteinExistence type="inferred from homology"/>
<dbReference type="GeneID" id="12510649"/>
<gene>
    <name evidence="4" type="ordered locus">Mhar_1480</name>
</gene>
<dbReference type="RefSeq" id="WP_014587028.1">
    <property type="nucleotide sequence ID" value="NC_017527.1"/>
</dbReference>
<dbReference type="GO" id="GO:0005829">
    <property type="term" value="C:cytosol"/>
    <property type="evidence" value="ECO:0007669"/>
    <property type="project" value="TreeGrafter"/>
</dbReference>
<dbReference type="PANTHER" id="PTHR10204:SF34">
    <property type="entry name" value="NAD(P)H DEHYDROGENASE [QUINONE] 1 ISOFORM 1"/>
    <property type="match status" value="1"/>
</dbReference>
<keyword evidence="2" id="KW-0560">Oxidoreductase</keyword>
<protein>
    <submittedName>
        <fullName evidence="4">NAD(P)H dehydrogenase (Quinone)</fullName>
    </submittedName>
</protein>
<feature type="domain" description="Flavodoxin-like fold" evidence="3">
    <location>
        <begin position="1"/>
        <end position="171"/>
    </location>
</feature>
<accession>G7WP03</accession>
<keyword evidence="5" id="KW-1185">Reference proteome</keyword>
<sequence length="199" mass="21739">MRVSVILGHPEPGSFNFAIAEAAVEALTQNGHGVSFHDLYAERFDPILPGPEIPKGAALDPAIKSHCDEIAAADGIVIVHPNWWGQPPAILKGWVDRVIRPGVAYEFVEGDGGEGVPVGLLRARCALVFNTSNTPEEREREAFGDPLETLWKRCIFGLCGVNDVRRRTFSVVVTSTPEERRGWLAEVRETVGARFPAES</sequence>
<evidence type="ECO:0000256" key="2">
    <source>
        <dbReference type="ARBA" id="ARBA00023002"/>
    </source>
</evidence>
<dbReference type="SUPFAM" id="SSF52218">
    <property type="entry name" value="Flavoproteins"/>
    <property type="match status" value="1"/>
</dbReference>
<dbReference type="Pfam" id="PF02525">
    <property type="entry name" value="Flavodoxin_2"/>
    <property type="match status" value="1"/>
</dbReference>
<evidence type="ECO:0000256" key="1">
    <source>
        <dbReference type="ARBA" id="ARBA00006252"/>
    </source>
</evidence>
<dbReference type="GO" id="GO:0003955">
    <property type="term" value="F:NAD(P)H dehydrogenase (quinone) activity"/>
    <property type="evidence" value="ECO:0007669"/>
    <property type="project" value="TreeGrafter"/>
</dbReference>
<evidence type="ECO:0000313" key="5">
    <source>
        <dbReference type="Proteomes" id="UP000005877"/>
    </source>
</evidence>
<dbReference type="HOGENOM" id="CLU_058643_1_0_2"/>
<dbReference type="Proteomes" id="UP000005877">
    <property type="component" value="Chromosome"/>
</dbReference>
<dbReference type="PATRIC" id="fig|1110509.7.peg.1653"/>
<dbReference type="PANTHER" id="PTHR10204">
    <property type="entry name" value="NAD P H OXIDOREDUCTASE-RELATED"/>
    <property type="match status" value="1"/>
</dbReference>
<dbReference type="AlphaFoldDB" id="G7WP03"/>
<dbReference type="InterPro" id="IPR003680">
    <property type="entry name" value="Flavodoxin_fold"/>
</dbReference>
<dbReference type="InterPro" id="IPR029039">
    <property type="entry name" value="Flavoprotein-like_sf"/>
</dbReference>
<name>G7WP03_METH6</name>
<organism evidence="4 5">
    <name type="scientific">Methanothrix harundinacea (strain 6Ac)</name>
    <name type="common">Methanosaeta harundinacea</name>
    <dbReference type="NCBI Taxonomy" id="1110509"/>
    <lineage>
        <taxon>Archaea</taxon>
        <taxon>Methanobacteriati</taxon>
        <taxon>Methanobacteriota</taxon>
        <taxon>Stenosarchaea group</taxon>
        <taxon>Methanomicrobia</taxon>
        <taxon>Methanotrichales</taxon>
        <taxon>Methanotrichaceae</taxon>
        <taxon>Methanothrix</taxon>
    </lineage>
</organism>
<dbReference type="KEGG" id="mhi:Mhar_1480"/>
<dbReference type="STRING" id="1110509.Mhar_1480"/>
<evidence type="ECO:0000259" key="3">
    <source>
        <dbReference type="Pfam" id="PF02525"/>
    </source>
</evidence>
<dbReference type="InterPro" id="IPR051545">
    <property type="entry name" value="NAD(P)H_dehydrogenase_qn"/>
</dbReference>
<dbReference type="OrthoDB" id="9059at2157"/>
<comment type="similarity">
    <text evidence="1">Belongs to the NAD(P)H dehydrogenase (quinone) family.</text>
</comment>
<dbReference type="EMBL" id="CP003117">
    <property type="protein sequence ID" value="AET64844.1"/>
    <property type="molecule type" value="Genomic_DNA"/>
</dbReference>
<dbReference type="Gene3D" id="3.40.50.360">
    <property type="match status" value="1"/>
</dbReference>
<evidence type="ECO:0000313" key="4">
    <source>
        <dbReference type="EMBL" id="AET64844.1"/>
    </source>
</evidence>
<reference evidence="4 5" key="1">
    <citation type="journal article" date="2012" name="PLoS ONE">
        <title>The genome characteristics and predicted function of methyl-group oxidation pathway in the obligate aceticlastic methanogens, Methanosaeta spp.</title>
        <authorList>
            <person name="Zhu J."/>
            <person name="Zheng H."/>
            <person name="Ai G."/>
            <person name="Zhang G."/>
            <person name="Liu D."/>
            <person name="Liu X."/>
            <person name="Dong X."/>
        </authorList>
    </citation>
    <scope>NUCLEOTIDE SEQUENCE [LARGE SCALE GENOMIC DNA]</scope>
    <source>
        <strain evidence="4 5">6Ac</strain>
    </source>
</reference>